<dbReference type="SUPFAM" id="SSF52540">
    <property type="entry name" value="P-loop containing nucleoside triphosphate hydrolases"/>
    <property type="match status" value="1"/>
</dbReference>
<dbReference type="InterPro" id="IPR003593">
    <property type="entry name" value="AAA+_ATPase"/>
</dbReference>
<keyword evidence="6 12" id="KW-0067">ATP-binding</keyword>
<feature type="transmembrane region" description="Helical" evidence="9">
    <location>
        <begin position="23"/>
        <end position="50"/>
    </location>
</feature>
<dbReference type="Gene3D" id="3.40.50.300">
    <property type="entry name" value="P-loop containing nucleotide triphosphate hydrolases"/>
    <property type="match status" value="1"/>
</dbReference>
<organism evidence="12 13">
    <name type="scientific">Halorussus aquaticus</name>
    <dbReference type="NCBI Taxonomy" id="2953748"/>
    <lineage>
        <taxon>Archaea</taxon>
        <taxon>Methanobacteriati</taxon>
        <taxon>Methanobacteriota</taxon>
        <taxon>Stenosarchaea group</taxon>
        <taxon>Halobacteria</taxon>
        <taxon>Halobacteriales</taxon>
        <taxon>Haladaptataceae</taxon>
        <taxon>Halorussus</taxon>
    </lineage>
</organism>
<dbReference type="PROSITE" id="PS50893">
    <property type="entry name" value="ABC_TRANSPORTER_2"/>
    <property type="match status" value="1"/>
</dbReference>
<dbReference type="InterPro" id="IPR027417">
    <property type="entry name" value="P-loop_NTPase"/>
</dbReference>
<evidence type="ECO:0000259" key="10">
    <source>
        <dbReference type="PROSITE" id="PS50893"/>
    </source>
</evidence>
<dbReference type="SUPFAM" id="SSF90123">
    <property type="entry name" value="ABC transporter transmembrane region"/>
    <property type="match status" value="1"/>
</dbReference>
<dbReference type="PANTHER" id="PTHR24221">
    <property type="entry name" value="ATP-BINDING CASSETTE SUB-FAMILY B"/>
    <property type="match status" value="1"/>
</dbReference>
<evidence type="ECO:0000259" key="11">
    <source>
        <dbReference type="PROSITE" id="PS50929"/>
    </source>
</evidence>
<feature type="domain" description="ABC transporter" evidence="10">
    <location>
        <begin position="359"/>
        <end position="594"/>
    </location>
</feature>
<dbReference type="EMBL" id="JBHSHT010000001">
    <property type="protein sequence ID" value="MFC4823796.1"/>
    <property type="molecule type" value="Genomic_DNA"/>
</dbReference>
<evidence type="ECO:0000256" key="8">
    <source>
        <dbReference type="ARBA" id="ARBA00023136"/>
    </source>
</evidence>
<evidence type="ECO:0000313" key="12">
    <source>
        <dbReference type="EMBL" id="MFC4823796.1"/>
    </source>
</evidence>
<dbReference type="SMART" id="SM00382">
    <property type="entry name" value="AAA"/>
    <property type="match status" value="1"/>
</dbReference>
<dbReference type="Pfam" id="PF00664">
    <property type="entry name" value="ABC_membrane"/>
    <property type="match status" value="1"/>
</dbReference>
<comment type="caution">
    <text evidence="12">The sequence shown here is derived from an EMBL/GenBank/DDBJ whole genome shotgun (WGS) entry which is preliminary data.</text>
</comment>
<dbReference type="GO" id="GO:0005886">
    <property type="term" value="C:plasma membrane"/>
    <property type="evidence" value="ECO:0007669"/>
    <property type="project" value="UniProtKB-SubCell"/>
</dbReference>
<dbReference type="InterPro" id="IPR036640">
    <property type="entry name" value="ABC1_TM_sf"/>
</dbReference>
<keyword evidence="4 9" id="KW-0812">Transmembrane</keyword>
<dbReference type="PROSITE" id="PS50929">
    <property type="entry name" value="ABC_TM1F"/>
    <property type="match status" value="1"/>
</dbReference>
<name>A0ABD5PZ80_9EURY</name>
<gene>
    <name evidence="12" type="ORF">ACFO9K_05940</name>
</gene>
<dbReference type="GeneID" id="73047056"/>
<evidence type="ECO:0000256" key="6">
    <source>
        <dbReference type="ARBA" id="ARBA00022840"/>
    </source>
</evidence>
<feature type="domain" description="ABC transmembrane type-1" evidence="11">
    <location>
        <begin position="27"/>
        <end position="324"/>
    </location>
</feature>
<dbReference type="Proteomes" id="UP001595945">
    <property type="component" value="Unassembled WGS sequence"/>
</dbReference>
<evidence type="ECO:0000256" key="3">
    <source>
        <dbReference type="ARBA" id="ARBA00022475"/>
    </source>
</evidence>
<keyword evidence="7 9" id="KW-1133">Transmembrane helix</keyword>
<dbReference type="InterPro" id="IPR039421">
    <property type="entry name" value="Type_1_exporter"/>
</dbReference>
<feature type="transmembrane region" description="Helical" evidence="9">
    <location>
        <begin position="168"/>
        <end position="199"/>
    </location>
</feature>
<evidence type="ECO:0000256" key="9">
    <source>
        <dbReference type="SAM" id="Phobius"/>
    </source>
</evidence>
<dbReference type="Gene3D" id="1.20.1560.10">
    <property type="entry name" value="ABC transporter type 1, transmembrane domain"/>
    <property type="match status" value="1"/>
</dbReference>
<reference evidence="12 13" key="1">
    <citation type="journal article" date="2019" name="Int. J. Syst. Evol. Microbiol.">
        <title>The Global Catalogue of Microorganisms (GCM) 10K type strain sequencing project: providing services to taxonomists for standard genome sequencing and annotation.</title>
        <authorList>
            <consortium name="The Broad Institute Genomics Platform"/>
            <consortium name="The Broad Institute Genome Sequencing Center for Infectious Disease"/>
            <person name="Wu L."/>
            <person name="Ma J."/>
        </authorList>
    </citation>
    <scope>NUCLEOTIDE SEQUENCE [LARGE SCALE GENOMIC DNA]</scope>
    <source>
        <strain evidence="12 13">XZYJ18</strain>
    </source>
</reference>
<evidence type="ECO:0000256" key="5">
    <source>
        <dbReference type="ARBA" id="ARBA00022741"/>
    </source>
</evidence>
<dbReference type="InterPro" id="IPR017871">
    <property type="entry name" value="ABC_transporter-like_CS"/>
</dbReference>
<evidence type="ECO:0000313" key="13">
    <source>
        <dbReference type="Proteomes" id="UP001595945"/>
    </source>
</evidence>
<comment type="subcellular location">
    <subcellularLocation>
        <location evidence="1">Cell membrane</location>
        <topology evidence="1">Multi-pass membrane protein</topology>
    </subcellularLocation>
</comment>
<dbReference type="Pfam" id="PF00005">
    <property type="entry name" value="ABC_tran"/>
    <property type="match status" value="1"/>
</dbReference>
<evidence type="ECO:0000256" key="7">
    <source>
        <dbReference type="ARBA" id="ARBA00022989"/>
    </source>
</evidence>
<dbReference type="GO" id="GO:0005524">
    <property type="term" value="F:ATP binding"/>
    <property type="evidence" value="ECO:0007669"/>
    <property type="project" value="UniProtKB-KW"/>
</dbReference>
<accession>A0ABD5PZ80</accession>
<dbReference type="PANTHER" id="PTHR24221:SF654">
    <property type="entry name" value="ATP-BINDING CASSETTE SUB-FAMILY B MEMBER 6"/>
    <property type="match status" value="1"/>
</dbReference>
<dbReference type="InterPro" id="IPR011527">
    <property type="entry name" value="ABC1_TM_dom"/>
</dbReference>
<evidence type="ECO:0000256" key="2">
    <source>
        <dbReference type="ARBA" id="ARBA00022448"/>
    </source>
</evidence>
<dbReference type="AlphaFoldDB" id="A0ABD5PZ80"/>
<keyword evidence="8 9" id="KW-0472">Membrane</keyword>
<proteinExistence type="predicted"/>
<keyword evidence="3" id="KW-1003">Cell membrane</keyword>
<dbReference type="PROSITE" id="PS00211">
    <property type="entry name" value="ABC_TRANSPORTER_1"/>
    <property type="match status" value="1"/>
</dbReference>
<sequence>MSGDISRGEKVAALKEIIYYKPLLMGVIMTLGVVAAVLEGLGLSFLIPIIEIIQSGGEPAAEGGIVGGFARVYSFVGIPFTLETIVAGVIVVMGVRYASGFGVMWLGQALRSYYEGDLKRQAFDSALGARIAYFNQNGSDEILNAIVTQSKYAARSVSYMVKMLERTLLALMYGAIALYLAPVLTLVTGTVLAAVAIGIRQGLESGYSVGDRVTDANERIQESAQAGTQGIREVKLFGLTEEVRQNFHSAVDTFVNSTVRLRRNESAVNNVYQFASAISIFVLIYLAVTFTSMTLGMLGVFLFAMFRLAPILSVLNRRVYQLEGNLPHVIRTNNFVEELEQNQEPTTGSETDVGEVREIAFDDVSFSYANDEPVLDGVSFSVSKGEFVAFVGQSGAGKSTIVSLLSRMYLPDDGEITVDGLPIADIDLETWRSKLAIVRQNPYVFDDTLWYNLTVGNRSASRDEVERACEIAQVNEFLDSLADGYDTELGEEGVRLSGGQKQRIALARALLKEDADVLVLDEATSDLDSVTEQRVQAGIESMEREYAVITIAHQLSTIRNADEINTIDDGRIVEQGSHDVLLDNEGTYADLYSRQYSD</sequence>
<dbReference type="GO" id="GO:0055085">
    <property type="term" value="P:transmembrane transport"/>
    <property type="evidence" value="ECO:0007669"/>
    <property type="project" value="UniProtKB-ARBA"/>
</dbReference>
<evidence type="ECO:0000256" key="4">
    <source>
        <dbReference type="ARBA" id="ARBA00022692"/>
    </source>
</evidence>
<dbReference type="FunFam" id="3.40.50.300:FF:000221">
    <property type="entry name" value="Multidrug ABC transporter ATP-binding protein"/>
    <property type="match status" value="1"/>
</dbReference>
<protein>
    <submittedName>
        <fullName evidence="12">ABC transporter ATP-binding protein</fullName>
    </submittedName>
</protein>
<dbReference type="RefSeq" id="WP_254270377.1">
    <property type="nucleotide sequence ID" value="NZ_CP100401.1"/>
</dbReference>
<dbReference type="InterPro" id="IPR003439">
    <property type="entry name" value="ABC_transporter-like_ATP-bd"/>
</dbReference>
<keyword evidence="2" id="KW-0813">Transport</keyword>
<feature type="transmembrane region" description="Helical" evidence="9">
    <location>
        <begin position="70"/>
        <end position="95"/>
    </location>
</feature>
<keyword evidence="13" id="KW-1185">Reference proteome</keyword>
<evidence type="ECO:0000256" key="1">
    <source>
        <dbReference type="ARBA" id="ARBA00004651"/>
    </source>
</evidence>
<keyword evidence="5" id="KW-0547">Nucleotide-binding</keyword>